<feature type="transmembrane region" description="Helical" evidence="12">
    <location>
        <begin position="180"/>
        <end position="198"/>
    </location>
</feature>
<evidence type="ECO:0000256" key="6">
    <source>
        <dbReference type="ARBA" id="ARBA00022989"/>
    </source>
</evidence>
<keyword evidence="10" id="KW-1208">Phospholipid metabolism</keyword>
<feature type="transmembrane region" description="Helical" evidence="12">
    <location>
        <begin position="236"/>
        <end position="253"/>
    </location>
</feature>
<comment type="similarity">
    <text evidence="2 11">Belongs to the CDP-alcohol phosphatidyltransferase class-I family.</text>
</comment>
<keyword evidence="9" id="KW-0594">Phospholipid biosynthesis</keyword>
<evidence type="ECO:0000259" key="13">
    <source>
        <dbReference type="Pfam" id="PF08009"/>
    </source>
</evidence>
<name>A0AAT9GAF6_9RICK</name>
<feature type="transmembrane region" description="Helical" evidence="12">
    <location>
        <begin position="210"/>
        <end position="230"/>
    </location>
</feature>
<evidence type="ECO:0000256" key="10">
    <source>
        <dbReference type="ARBA" id="ARBA00023264"/>
    </source>
</evidence>
<accession>A0AAT9GAF6</accession>
<feature type="transmembrane region" description="Helical" evidence="12">
    <location>
        <begin position="104"/>
        <end position="121"/>
    </location>
</feature>
<dbReference type="PANTHER" id="PTHR14269">
    <property type="entry name" value="CDP-DIACYLGLYCEROL--GLYCEROL-3-PHOSPHATE 3-PHOSPHATIDYLTRANSFERASE-RELATED"/>
    <property type="match status" value="1"/>
</dbReference>
<dbReference type="InterPro" id="IPR050324">
    <property type="entry name" value="CDP-alcohol_PTase-I"/>
</dbReference>
<dbReference type="InterPro" id="IPR043130">
    <property type="entry name" value="CDP-OH_PTrfase_TM_dom"/>
</dbReference>
<dbReference type="Pfam" id="PF08009">
    <property type="entry name" value="CDP-OH_P_tran_2"/>
    <property type="match status" value="1"/>
</dbReference>
<dbReference type="AlphaFoldDB" id="A0AAT9GAF6"/>
<keyword evidence="5 12" id="KW-0812">Transmembrane</keyword>
<dbReference type="InterPro" id="IPR048254">
    <property type="entry name" value="CDP_ALCOHOL_P_TRANSF_CS"/>
</dbReference>
<dbReference type="EMBL" id="AP029170">
    <property type="protein sequence ID" value="BFD46810.1"/>
    <property type="molecule type" value="Genomic_DNA"/>
</dbReference>
<dbReference type="GO" id="GO:0008654">
    <property type="term" value="P:phospholipid biosynthetic process"/>
    <property type="evidence" value="ECO:0007669"/>
    <property type="project" value="UniProtKB-KW"/>
</dbReference>
<evidence type="ECO:0000256" key="11">
    <source>
        <dbReference type="RuleBase" id="RU003750"/>
    </source>
</evidence>
<evidence type="ECO:0000256" key="8">
    <source>
        <dbReference type="ARBA" id="ARBA00023136"/>
    </source>
</evidence>
<evidence type="ECO:0000256" key="12">
    <source>
        <dbReference type="SAM" id="Phobius"/>
    </source>
</evidence>
<evidence type="ECO:0000256" key="4">
    <source>
        <dbReference type="ARBA" id="ARBA00022679"/>
    </source>
</evidence>
<reference evidence="14" key="1">
    <citation type="submission" date="2024-01" db="EMBL/GenBank/DDBJ databases">
        <title>Sequencing the genomes of a sandfly, Sergentomyia squamirostris, and its two endosymbionts.</title>
        <authorList>
            <person name="Itokawa K."/>
            <person name="Sanjoba C."/>
        </authorList>
    </citation>
    <scope>NUCLEOTIDE SEQUENCE</scope>
    <source>
        <strain evidence="14">RiSSQ</strain>
    </source>
</reference>
<feature type="domain" description="CDP-alcohol phosphatidyltransferase C-terminal" evidence="13">
    <location>
        <begin position="208"/>
        <end position="244"/>
    </location>
</feature>
<keyword evidence="4 11" id="KW-0808">Transferase</keyword>
<keyword evidence="8 12" id="KW-0472">Membrane</keyword>
<dbReference type="Gene3D" id="1.20.120.1760">
    <property type="match status" value="1"/>
</dbReference>
<keyword evidence="7" id="KW-0443">Lipid metabolism</keyword>
<dbReference type="InterPro" id="IPR000462">
    <property type="entry name" value="CDP-OH_P_trans"/>
</dbReference>
<evidence type="ECO:0000256" key="9">
    <source>
        <dbReference type="ARBA" id="ARBA00023209"/>
    </source>
</evidence>
<dbReference type="PROSITE" id="PS00379">
    <property type="entry name" value="CDP_ALCOHOL_P_TRANSF"/>
    <property type="match status" value="1"/>
</dbReference>
<evidence type="ECO:0000313" key="14">
    <source>
        <dbReference type="EMBL" id="BFD46810.1"/>
    </source>
</evidence>
<evidence type="ECO:0000256" key="2">
    <source>
        <dbReference type="ARBA" id="ARBA00010441"/>
    </source>
</evidence>
<evidence type="ECO:0000256" key="3">
    <source>
        <dbReference type="ARBA" id="ARBA00022516"/>
    </source>
</evidence>
<organism evidence="14">
    <name type="scientific">Candidatus Tisiphia endosymbiont of Sergentomyia squamirostris</name>
    <dbReference type="NCBI Taxonomy" id="3113639"/>
    <lineage>
        <taxon>Bacteria</taxon>
        <taxon>Pseudomonadati</taxon>
        <taxon>Pseudomonadota</taxon>
        <taxon>Alphaproteobacteria</taxon>
        <taxon>Rickettsiales</taxon>
        <taxon>Rickettsiaceae</taxon>
        <taxon>Rickettsieae</taxon>
        <taxon>Candidatus Tisiphia</taxon>
    </lineage>
</organism>
<dbReference type="Pfam" id="PF01066">
    <property type="entry name" value="CDP-OH_P_transf"/>
    <property type="match status" value="1"/>
</dbReference>
<keyword evidence="3" id="KW-0444">Lipid biosynthesis</keyword>
<dbReference type="GO" id="GO:0016780">
    <property type="term" value="F:phosphotransferase activity, for other substituted phosphate groups"/>
    <property type="evidence" value="ECO:0007669"/>
    <property type="project" value="InterPro"/>
</dbReference>
<feature type="transmembrane region" description="Helical" evidence="12">
    <location>
        <begin position="141"/>
        <end position="160"/>
    </location>
</feature>
<protein>
    <submittedName>
        <fullName evidence="14">Phosphatidylcholine/phosphatidylserine synthase</fullName>
    </submittedName>
</protein>
<proteinExistence type="inferred from homology"/>
<keyword evidence="6 12" id="KW-1133">Transmembrane helix</keyword>
<evidence type="ECO:0000256" key="7">
    <source>
        <dbReference type="ARBA" id="ARBA00023098"/>
    </source>
</evidence>
<dbReference type="GO" id="GO:0016020">
    <property type="term" value="C:membrane"/>
    <property type="evidence" value="ECO:0007669"/>
    <property type="project" value="UniProtKB-SubCell"/>
</dbReference>
<evidence type="ECO:0000256" key="5">
    <source>
        <dbReference type="ARBA" id="ARBA00022692"/>
    </source>
</evidence>
<dbReference type="PANTHER" id="PTHR14269:SF61">
    <property type="entry name" value="CDP-DIACYLGLYCEROL--SERINE O-PHOSPHATIDYLTRANSFERASE"/>
    <property type="match status" value="1"/>
</dbReference>
<evidence type="ECO:0000256" key="1">
    <source>
        <dbReference type="ARBA" id="ARBA00004141"/>
    </source>
</evidence>
<comment type="subcellular location">
    <subcellularLocation>
        <location evidence="1">Membrane</location>
        <topology evidence="1">Multi-pass membrane protein</topology>
    </subcellularLocation>
</comment>
<gene>
    <name evidence="14" type="ORF">DMENIID0002_14560</name>
</gene>
<dbReference type="InterPro" id="IPR012616">
    <property type="entry name" value="CDP-OH_P_trans_C"/>
</dbReference>
<feature type="transmembrane region" description="Helical" evidence="12">
    <location>
        <begin position="21"/>
        <end position="39"/>
    </location>
</feature>
<sequence>MLKIYKIKITKPIPFIKLLPNFITLLGLVVGVSAIKFGLDGKWEKAVYCTLVAAIIDGIDGRIARMLNATSPFGAELDSLCDFANFGVVPAYLVYLWSFQQYEYQVFSWGSILLFMVCMALRLARFNTTIFQEIHNKKIKYFFTGVPAPCGALLALMPMILDFEVSSVLGINIRKHTIMIDLYIVVIAFLLASSLPTFSTKNINIKHEYLSLAMMVFAVIIISLIIYPWYLLPSIAFIYMLSIPVCYFISRKFY</sequence>